<dbReference type="EMBL" id="QAOI01000062">
    <property type="protein sequence ID" value="PTQ65047.1"/>
    <property type="molecule type" value="Genomic_DNA"/>
</dbReference>
<sequence>MLYHYTSLAGLIGVINNKSIWASHCEFLNDSNEFSHALSFAKGYSSNIFMEDDYLAVFGWVVRDSLEKMQKHDVFVCSFSEKPDLLSQWRGYCPQGSGICIGFDEDKIRQFCDKYGFKLEKCIYDIKAQETKILSYLNECLEKFPKPELTRAEYDALDTSGRCEHELRYRVLVETGTNKELAYGATSVFCENINDIAFLMKDYGFHEESEWRIICSNPSNKKEFRHSNSHIIPYITLPLIEEFKDSIKEIIIGPNPEKHRCKKSIEHLVESNGLESIEIKLSKIPFNSW</sequence>
<evidence type="ECO:0000313" key="1">
    <source>
        <dbReference type="EMBL" id="PTQ65047.1"/>
    </source>
</evidence>
<gene>
    <name evidence="1" type="ORF">C8R26_1624</name>
</gene>
<proteinExistence type="predicted"/>
<name>A0A2T5H0G4_9PROT</name>
<evidence type="ECO:0008006" key="3">
    <source>
        <dbReference type="Google" id="ProtNLM"/>
    </source>
</evidence>
<protein>
    <recommendedName>
        <fullName evidence="3">DUF2971 domain-containing protein</fullName>
    </recommendedName>
</protein>
<dbReference type="InterPro" id="IPR021352">
    <property type="entry name" value="DUF2971"/>
</dbReference>
<organism evidence="1 2">
    <name type="scientific">Nitrosomonas oligotropha</name>
    <dbReference type="NCBI Taxonomy" id="42354"/>
    <lineage>
        <taxon>Bacteria</taxon>
        <taxon>Pseudomonadati</taxon>
        <taxon>Pseudomonadota</taxon>
        <taxon>Betaproteobacteria</taxon>
        <taxon>Nitrosomonadales</taxon>
        <taxon>Nitrosomonadaceae</taxon>
        <taxon>Nitrosomonas</taxon>
    </lineage>
</organism>
<dbReference type="Pfam" id="PF11185">
    <property type="entry name" value="DUF2971"/>
    <property type="match status" value="1"/>
</dbReference>
<comment type="caution">
    <text evidence="1">The sequence shown here is derived from an EMBL/GenBank/DDBJ whole genome shotgun (WGS) entry which is preliminary data.</text>
</comment>
<accession>A0A2T5H0G4</accession>
<reference evidence="1 2" key="1">
    <citation type="submission" date="2018-04" db="EMBL/GenBank/DDBJ databases">
        <title>Active sludge and wastewater microbial communities from Klosterneuburg, Austria.</title>
        <authorList>
            <person name="Wagner M."/>
        </authorList>
    </citation>
    <scope>NUCLEOTIDE SEQUENCE [LARGE SCALE GENOMIC DNA]</scope>
    <source>
        <strain evidence="1 2">Nm49</strain>
    </source>
</reference>
<dbReference type="AlphaFoldDB" id="A0A2T5H0G4"/>
<evidence type="ECO:0000313" key="2">
    <source>
        <dbReference type="Proteomes" id="UP000244128"/>
    </source>
</evidence>
<dbReference type="Proteomes" id="UP000244128">
    <property type="component" value="Unassembled WGS sequence"/>
</dbReference>